<gene>
    <name evidence="1" type="ORF">ACJDU8_02470</name>
</gene>
<accession>A0ABW8SF99</accession>
<keyword evidence="2" id="KW-1185">Reference proteome</keyword>
<organism evidence="1 2">
    <name type="scientific">Candidatus Clostridium eludens</name>
    <dbReference type="NCBI Taxonomy" id="3381663"/>
    <lineage>
        <taxon>Bacteria</taxon>
        <taxon>Bacillati</taxon>
        <taxon>Bacillota</taxon>
        <taxon>Clostridia</taxon>
        <taxon>Eubacteriales</taxon>
        <taxon>Clostridiaceae</taxon>
        <taxon>Clostridium</taxon>
    </lineage>
</organism>
<dbReference type="EMBL" id="JBJHZX010000002">
    <property type="protein sequence ID" value="MFL0194441.1"/>
    <property type="molecule type" value="Genomic_DNA"/>
</dbReference>
<reference evidence="1 2" key="1">
    <citation type="submission" date="2024-11" db="EMBL/GenBank/DDBJ databases">
        <authorList>
            <person name="Heng Y.C."/>
            <person name="Lim A.C.H."/>
            <person name="Lee J.K.Y."/>
            <person name="Kittelmann S."/>
        </authorList>
    </citation>
    <scope>NUCLEOTIDE SEQUENCE [LARGE SCALE GENOMIC DNA]</scope>
    <source>
        <strain evidence="1 2">WILCCON 0269</strain>
    </source>
</reference>
<dbReference type="Proteomes" id="UP001623660">
    <property type="component" value="Unassembled WGS sequence"/>
</dbReference>
<proteinExistence type="predicted"/>
<dbReference type="InterPro" id="IPR011009">
    <property type="entry name" value="Kinase-like_dom_sf"/>
</dbReference>
<name>A0ABW8SF99_9CLOT</name>
<evidence type="ECO:0000313" key="1">
    <source>
        <dbReference type="EMBL" id="MFL0194441.1"/>
    </source>
</evidence>
<evidence type="ECO:0000313" key="2">
    <source>
        <dbReference type="Proteomes" id="UP001623660"/>
    </source>
</evidence>
<protein>
    <submittedName>
        <fullName evidence="1">Phosphotransferase</fullName>
    </submittedName>
</protein>
<dbReference type="RefSeq" id="WP_406790561.1">
    <property type="nucleotide sequence ID" value="NZ_JBJHZX010000002.1"/>
</dbReference>
<dbReference type="SUPFAM" id="SSF56112">
    <property type="entry name" value="Protein kinase-like (PK-like)"/>
    <property type="match status" value="1"/>
</dbReference>
<comment type="caution">
    <text evidence="1">The sequence shown here is derived from an EMBL/GenBank/DDBJ whole genome shotgun (WGS) entry which is preliminary data.</text>
</comment>
<dbReference type="Gene3D" id="3.90.1200.10">
    <property type="match status" value="1"/>
</dbReference>
<sequence>MDNMLEETLELYDMQNAQVKFIRFSENLIFKVIYNNMSYVARIHKYGEGIDFSIFGDDMHSIKLLEAEMKILNIFRNELSFYISSDNRSMVKYCDVIQKPISNKYGKFVSMLSNGVPVTMLSWINGIDFGQENIGDVDLFNIGVLVGRMHIISRNRLKNLKLYRKSYDASMVEKLLYYMHKGLENSSYSDEQYKSMEEAAREVQLRMKELDLAGNSYGIIHSDLTRTNLVKNNNCIVPIDFCLSAYGYYYHDLGTLFLDFYEEEQQKFIIQGYESITREKINYRYIETFEVYQTLLYLAANASNFPDISWLPNKIFKQ</sequence>
<dbReference type="Pfam" id="PF01633">
    <property type="entry name" value="Choline_kinase"/>
    <property type="match status" value="1"/>
</dbReference>